<keyword evidence="2" id="KW-1133">Transmembrane helix</keyword>
<dbReference type="SUPFAM" id="SSF47769">
    <property type="entry name" value="SAM/Pointed domain"/>
    <property type="match status" value="1"/>
</dbReference>
<sequence length="259" mass="29456">MTIPPKMNALNSNRSLSESSNKVEFSQNSTSTFSSPSSSYLDLPLDPKSWTPTQVATYLTYSLQLYPPETVSDLSRYVQNDLMLTGRRFLRLKEEHLKQFGFNESWTKLIMSSVKALRREQLREKILLKGYGIVEESEELGCEEFDMIDANEDCSSKISPALNSSSNIMPNNVTFSDLVAYDKELIRHELFKRDVIKLESDKKMDTSESFSISLSFSRVLSNALEWAKKLFGRTTYINGFAQGTVFGGIIVLAYMRAIR</sequence>
<reference evidence="3" key="1">
    <citation type="submission" date="2021-06" db="EMBL/GenBank/DDBJ databases">
        <authorList>
            <person name="Kallberg Y."/>
            <person name="Tangrot J."/>
            <person name="Rosling A."/>
        </authorList>
    </citation>
    <scope>NUCLEOTIDE SEQUENCE</scope>
    <source>
        <strain evidence="3">MA453B</strain>
    </source>
</reference>
<gene>
    <name evidence="3" type="ORF">DERYTH_LOCUS5632</name>
</gene>
<accession>A0A9N9FVB4</accession>
<keyword evidence="2" id="KW-0812">Transmembrane</keyword>
<evidence type="ECO:0000256" key="1">
    <source>
        <dbReference type="SAM" id="MobiDB-lite"/>
    </source>
</evidence>
<dbReference type="EMBL" id="CAJVPY010002383">
    <property type="protein sequence ID" value="CAG8558809.1"/>
    <property type="molecule type" value="Genomic_DNA"/>
</dbReference>
<name>A0A9N9FVB4_9GLOM</name>
<protein>
    <submittedName>
        <fullName evidence="3">2918_t:CDS:1</fullName>
    </submittedName>
</protein>
<feature type="region of interest" description="Disordered" evidence="1">
    <location>
        <begin position="1"/>
        <end position="21"/>
    </location>
</feature>
<keyword evidence="4" id="KW-1185">Reference proteome</keyword>
<evidence type="ECO:0000313" key="4">
    <source>
        <dbReference type="Proteomes" id="UP000789405"/>
    </source>
</evidence>
<dbReference type="AlphaFoldDB" id="A0A9N9FVB4"/>
<evidence type="ECO:0000313" key="3">
    <source>
        <dbReference type="EMBL" id="CAG8558809.1"/>
    </source>
</evidence>
<dbReference type="Gene3D" id="1.10.150.50">
    <property type="entry name" value="Transcription Factor, Ets-1"/>
    <property type="match status" value="1"/>
</dbReference>
<proteinExistence type="predicted"/>
<keyword evidence="2" id="KW-0472">Membrane</keyword>
<dbReference type="OrthoDB" id="2425321at2759"/>
<feature type="compositionally biased region" description="Low complexity" evidence="1">
    <location>
        <begin position="8"/>
        <end position="21"/>
    </location>
</feature>
<evidence type="ECO:0000256" key="2">
    <source>
        <dbReference type="SAM" id="Phobius"/>
    </source>
</evidence>
<comment type="caution">
    <text evidence="3">The sequence shown here is derived from an EMBL/GenBank/DDBJ whole genome shotgun (WGS) entry which is preliminary data.</text>
</comment>
<dbReference type="Proteomes" id="UP000789405">
    <property type="component" value="Unassembled WGS sequence"/>
</dbReference>
<dbReference type="InterPro" id="IPR013761">
    <property type="entry name" value="SAM/pointed_sf"/>
</dbReference>
<feature type="transmembrane region" description="Helical" evidence="2">
    <location>
        <begin position="236"/>
        <end position="255"/>
    </location>
</feature>
<organism evidence="3 4">
    <name type="scientific">Dentiscutata erythropus</name>
    <dbReference type="NCBI Taxonomy" id="1348616"/>
    <lineage>
        <taxon>Eukaryota</taxon>
        <taxon>Fungi</taxon>
        <taxon>Fungi incertae sedis</taxon>
        <taxon>Mucoromycota</taxon>
        <taxon>Glomeromycotina</taxon>
        <taxon>Glomeromycetes</taxon>
        <taxon>Diversisporales</taxon>
        <taxon>Gigasporaceae</taxon>
        <taxon>Dentiscutata</taxon>
    </lineage>
</organism>